<evidence type="ECO:0000313" key="2">
    <source>
        <dbReference type="Proteomes" id="UP001385951"/>
    </source>
</evidence>
<dbReference type="EMBL" id="JASBNA010000025">
    <property type="protein sequence ID" value="KAK7684360.1"/>
    <property type="molecule type" value="Genomic_DNA"/>
</dbReference>
<dbReference type="AlphaFoldDB" id="A0AAW0FSQ7"/>
<name>A0AAW0FSQ7_9APHY</name>
<reference evidence="1 2" key="1">
    <citation type="submission" date="2022-09" db="EMBL/GenBank/DDBJ databases">
        <authorList>
            <person name="Palmer J.M."/>
        </authorList>
    </citation>
    <scope>NUCLEOTIDE SEQUENCE [LARGE SCALE GENOMIC DNA]</scope>
    <source>
        <strain evidence="1 2">DSM 7382</strain>
    </source>
</reference>
<sequence>MLLSHCCPPCGHLKLFSQPRLSDCSIPQPYLQGDDRREVFCVIIRHWIFGMFLRKRAIFSPRNEFRYLDITRPLGGGYIHLYMLSLALTPAAPSQTIRAI</sequence>
<comment type="caution">
    <text evidence="1">The sequence shown here is derived from an EMBL/GenBank/DDBJ whole genome shotgun (WGS) entry which is preliminary data.</text>
</comment>
<proteinExistence type="predicted"/>
<dbReference type="Proteomes" id="UP001385951">
    <property type="component" value="Unassembled WGS sequence"/>
</dbReference>
<evidence type="ECO:0000313" key="1">
    <source>
        <dbReference type="EMBL" id="KAK7684360.1"/>
    </source>
</evidence>
<organism evidence="1 2">
    <name type="scientific">Cerrena zonata</name>
    <dbReference type="NCBI Taxonomy" id="2478898"/>
    <lineage>
        <taxon>Eukaryota</taxon>
        <taxon>Fungi</taxon>
        <taxon>Dikarya</taxon>
        <taxon>Basidiomycota</taxon>
        <taxon>Agaricomycotina</taxon>
        <taxon>Agaricomycetes</taxon>
        <taxon>Polyporales</taxon>
        <taxon>Cerrenaceae</taxon>
        <taxon>Cerrena</taxon>
    </lineage>
</organism>
<gene>
    <name evidence="1" type="ORF">QCA50_012307</name>
</gene>
<keyword evidence="2" id="KW-1185">Reference proteome</keyword>
<protein>
    <submittedName>
        <fullName evidence="1">Uncharacterized protein</fullName>
    </submittedName>
</protein>
<accession>A0AAW0FSQ7</accession>